<dbReference type="Pfam" id="PF04397">
    <property type="entry name" value="LytTR"/>
    <property type="match status" value="1"/>
</dbReference>
<dbReference type="InterPro" id="IPR011006">
    <property type="entry name" value="CheY-like_superfamily"/>
</dbReference>
<dbReference type="EMBL" id="JAZDQT010000002">
    <property type="protein sequence ID" value="MEE1945700.1"/>
    <property type="molecule type" value="Genomic_DNA"/>
</dbReference>
<reference evidence="4 5" key="1">
    <citation type="submission" date="2024-01" db="EMBL/GenBank/DDBJ databases">
        <title>Pedobacter sp. nov., isolated from fresh soil.</title>
        <authorList>
            <person name="Le N.T.T."/>
        </authorList>
    </citation>
    <scope>NUCLEOTIDE SEQUENCE [LARGE SCALE GENOMIC DNA]</scope>
    <source>
        <strain evidence="4 5">KR3-3</strain>
    </source>
</reference>
<feature type="domain" description="HTH LytTR-type" evidence="3">
    <location>
        <begin position="143"/>
        <end position="215"/>
    </location>
</feature>
<keyword evidence="1" id="KW-0597">Phosphoprotein</keyword>
<dbReference type="PANTHER" id="PTHR37299:SF1">
    <property type="entry name" value="STAGE 0 SPORULATION PROTEIN A HOMOLOG"/>
    <property type="match status" value="1"/>
</dbReference>
<feature type="modified residue" description="4-aspartylphosphate" evidence="1">
    <location>
        <position position="60"/>
    </location>
</feature>
<organism evidence="4 5">
    <name type="scientific">Pedobacter albus</name>
    <dbReference type="NCBI Taxonomy" id="3113905"/>
    <lineage>
        <taxon>Bacteria</taxon>
        <taxon>Pseudomonadati</taxon>
        <taxon>Bacteroidota</taxon>
        <taxon>Sphingobacteriia</taxon>
        <taxon>Sphingobacteriales</taxon>
        <taxon>Sphingobacteriaceae</taxon>
        <taxon>Pedobacter</taxon>
    </lineage>
</organism>
<dbReference type="SMART" id="SM00448">
    <property type="entry name" value="REC"/>
    <property type="match status" value="1"/>
</dbReference>
<dbReference type="RefSeq" id="WP_330108037.1">
    <property type="nucleotide sequence ID" value="NZ_JAZDQT010000002.1"/>
</dbReference>
<dbReference type="InterPro" id="IPR007492">
    <property type="entry name" value="LytTR_DNA-bd_dom"/>
</dbReference>
<protein>
    <submittedName>
        <fullName evidence="4">LytTR family DNA-binding domain-containing protein</fullName>
    </submittedName>
</protein>
<dbReference type="Pfam" id="PF00072">
    <property type="entry name" value="Response_reg"/>
    <property type="match status" value="1"/>
</dbReference>
<dbReference type="Proteomes" id="UP001336835">
    <property type="component" value="Unassembled WGS sequence"/>
</dbReference>
<keyword evidence="5" id="KW-1185">Reference proteome</keyword>
<evidence type="ECO:0000256" key="1">
    <source>
        <dbReference type="PROSITE-ProRule" id="PRU00169"/>
    </source>
</evidence>
<dbReference type="PANTHER" id="PTHR37299">
    <property type="entry name" value="TRANSCRIPTIONAL REGULATOR-RELATED"/>
    <property type="match status" value="1"/>
</dbReference>
<feature type="domain" description="Response regulatory" evidence="2">
    <location>
        <begin position="9"/>
        <end position="120"/>
    </location>
</feature>
<comment type="caution">
    <text evidence="4">The sequence shown here is derived from an EMBL/GenBank/DDBJ whole genome shotgun (WGS) entry which is preliminary data.</text>
</comment>
<dbReference type="Gene3D" id="3.40.50.2300">
    <property type="match status" value="1"/>
</dbReference>
<accession>A0ABU7I8A3</accession>
<dbReference type="PROSITE" id="PS50930">
    <property type="entry name" value="HTH_LYTTR"/>
    <property type="match status" value="1"/>
</dbReference>
<dbReference type="SUPFAM" id="SSF52172">
    <property type="entry name" value="CheY-like"/>
    <property type="match status" value="1"/>
</dbReference>
<dbReference type="SMART" id="SM00850">
    <property type="entry name" value="LytTR"/>
    <property type="match status" value="1"/>
</dbReference>
<gene>
    <name evidence="4" type="ORF">VRU48_11330</name>
</gene>
<dbReference type="GO" id="GO:0003677">
    <property type="term" value="F:DNA binding"/>
    <property type="evidence" value="ECO:0007669"/>
    <property type="project" value="UniProtKB-KW"/>
</dbReference>
<evidence type="ECO:0000259" key="2">
    <source>
        <dbReference type="PROSITE" id="PS50110"/>
    </source>
</evidence>
<sequence>MNNLDKTINCLVVDDEPLALALLSDYIAKTPGLKLLSATSDPLTALALAKDGTVDLVFLDMQMPELSGMQFMKILQKKSMVIVTTAYSEYALESYDHHVVDYLLKPITFERFWLAIEKAQERFNALASPNLAANVAPPVNQFIFVKTDYRLVKVALNDIYYLEGARDYVVIHTPTEQLLTLQSMKSLEDQLPAEQFMRIHKSYVISLDKISFIERGRVAINNQLIPVSDTHKDRLLEKLKLSR</sequence>
<proteinExistence type="predicted"/>
<dbReference type="Gene3D" id="2.40.50.1020">
    <property type="entry name" value="LytTr DNA-binding domain"/>
    <property type="match status" value="1"/>
</dbReference>
<dbReference type="InterPro" id="IPR046947">
    <property type="entry name" value="LytR-like"/>
</dbReference>
<keyword evidence="4" id="KW-0238">DNA-binding</keyword>
<evidence type="ECO:0000259" key="3">
    <source>
        <dbReference type="PROSITE" id="PS50930"/>
    </source>
</evidence>
<dbReference type="PROSITE" id="PS50110">
    <property type="entry name" value="RESPONSE_REGULATORY"/>
    <property type="match status" value="1"/>
</dbReference>
<evidence type="ECO:0000313" key="4">
    <source>
        <dbReference type="EMBL" id="MEE1945700.1"/>
    </source>
</evidence>
<evidence type="ECO:0000313" key="5">
    <source>
        <dbReference type="Proteomes" id="UP001336835"/>
    </source>
</evidence>
<name>A0ABU7I8A3_9SPHI</name>
<dbReference type="InterPro" id="IPR001789">
    <property type="entry name" value="Sig_transdc_resp-reg_receiver"/>
</dbReference>